<dbReference type="EMBL" id="QEQD01000024">
    <property type="protein sequence ID" value="RDE99449.1"/>
    <property type="molecule type" value="Genomic_DNA"/>
</dbReference>
<dbReference type="RefSeq" id="WP_111313767.1">
    <property type="nucleotide sequence ID" value="NZ_QEQD01000024.1"/>
</dbReference>
<keyword evidence="2" id="KW-0732">Signal</keyword>
<name>A0A369Z870_HAEPH</name>
<dbReference type="SUPFAM" id="SSF56925">
    <property type="entry name" value="OMPA-like"/>
    <property type="match status" value="1"/>
</dbReference>
<proteinExistence type="predicted"/>
<accession>A0A369Z870</accession>
<dbReference type="Gene3D" id="2.40.160.90">
    <property type="match status" value="1"/>
</dbReference>
<dbReference type="PROSITE" id="PS51257">
    <property type="entry name" value="PROKAR_LIPOPROTEIN"/>
    <property type="match status" value="1"/>
</dbReference>
<feature type="chain" id="PRO_5016910323" description="Transferrin-binding protein B C-lobe/N-lobe beta-barrel domain-containing protein" evidence="2">
    <location>
        <begin position="19"/>
        <end position="203"/>
    </location>
</feature>
<dbReference type="Pfam" id="PF01298">
    <property type="entry name" value="TbpB_B_D"/>
    <property type="match status" value="1"/>
</dbReference>
<sequence length="203" mass="21079">MKKLLLSAILVGFLTACSGGGGGGGGSGTATTPDNTKVDLGNSAKGDIGAKTTDGELYGQNSNDSFYGIWSNDAKTVREVRYQGTAATNLPSGTATYLGDAYWVSGITGQPSKGGKTRLNVDFDKKTVDGKVEFSLLSDGRTQDITLHQTQLNGTKFSGRASTLLEKGTYQGGLFGNGAKEAAGIATFEGNRSYNTSFGGIRY</sequence>
<feature type="domain" description="Transferrin-binding protein B C-lobe/N-lobe beta-barrel" evidence="3">
    <location>
        <begin position="92"/>
        <end position="200"/>
    </location>
</feature>
<dbReference type="InterPro" id="IPR011250">
    <property type="entry name" value="OMP/PagP_B-barrel"/>
</dbReference>
<gene>
    <name evidence="4" type="ORF">DPV98_10980</name>
</gene>
<evidence type="ECO:0000256" key="2">
    <source>
        <dbReference type="SAM" id="SignalP"/>
    </source>
</evidence>
<dbReference type="InterPro" id="IPR001677">
    <property type="entry name" value="TbpB_B_D"/>
</dbReference>
<dbReference type="AlphaFoldDB" id="A0A369Z870"/>
<evidence type="ECO:0000313" key="5">
    <source>
        <dbReference type="Proteomes" id="UP000253999"/>
    </source>
</evidence>
<feature type="region of interest" description="Disordered" evidence="1">
    <location>
        <begin position="20"/>
        <end position="43"/>
    </location>
</feature>
<protein>
    <recommendedName>
        <fullName evidence="3">Transferrin-binding protein B C-lobe/N-lobe beta-barrel domain-containing protein</fullName>
    </recommendedName>
</protein>
<evidence type="ECO:0000313" key="4">
    <source>
        <dbReference type="EMBL" id="RDE99449.1"/>
    </source>
</evidence>
<comment type="caution">
    <text evidence="4">The sequence shown here is derived from an EMBL/GenBank/DDBJ whole genome shotgun (WGS) entry which is preliminary data.</text>
</comment>
<organism evidence="4 5">
    <name type="scientific">Haemophilus parahaemolyticus</name>
    <dbReference type="NCBI Taxonomy" id="735"/>
    <lineage>
        <taxon>Bacteria</taxon>
        <taxon>Pseudomonadati</taxon>
        <taxon>Pseudomonadota</taxon>
        <taxon>Gammaproteobacteria</taxon>
        <taxon>Pasteurellales</taxon>
        <taxon>Pasteurellaceae</taxon>
        <taxon>Haemophilus</taxon>
    </lineage>
</organism>
<feature type="signal peptide" evidence="2">
    <location>
        <begin position="1"/>
        <end position="18"/>
    </location>
</feature>
<evidence type="ECO:0000256" key="1">
    <source>
        <dbReference type="SAM" id="MobiDB-lite"/>
    </source>
</evidence>
<dbReference type="Proteomes" id="UP000253999">
    <property type="component" value="Unassembled WGS sequence"/>
</dbReference>
<evidence type="ECO:0000259" key="3">
    <source>
        <dbReference type="Pfam" id="PF01298"/>
    </source>
</evidence>
<reference evidence="4 5" key="1">
    <citation type="submission" date="2018-05" db="EMBL/GenBank/DDBJ databases">
        <title>Draft Genome Sequences for a Diverse set of 7 Haemophilus Species.</title>
        <authorList>
            <person name="Nichols M."/>
            <person name="Topaz N."/>
            <person name="Wang X."/>
            <person name="Wang X."/>
            <person name="Boxrud D."/>
        </authorList>
    </citation>
    <scope>NUCLEOTIDE SEQUENCE [LARGE SCALE GENOMIC DNA]</scope>
    <source>
        <strain evidence="4 5">C2010039593</strain>
    </source>
</reference>